<dbReference type="GO" id="GO:0008270">
    <property type="term" value="F:zinc ion binding"/>
    <property type="evidence" value="ECO:0007669"/>
    <property type="project" value="InterPro"/>
</dbReference>
<proteinExistence type="predicted"/>
<evidence type="ECO:0000256" key="4">
    <source>
        <dbReference type="ARBA" id="ARBA00023242"/>
    </source>
</evidence>
<protein>
    <recommendedName>
        <fullName evidence="10">Zn(2)-C6 fungal-type domain-containing protein</fullName>
    </recommendedName>
</protein>
<reference evidence="8 9" key="1">
    <citation type="submission" date="2019-06" db="EMBL/GenBank/DDBJ databases">
        <title>Wine fermentation using esterase from Monascus purpureus.</title>
        <authorList>
            <person name="Geng C."/>
            <person name="Zhang Y."/>
        </authorList>
    </citation>
    <scope>NUCLEOTIDE SEQUENCE [LARGE SCALE GENOMIC DNA]</scope>
    <source>
        <strain evidence="8">HQ1</strain>
    </source>
</reference>
<dbReference type="PANTHER" id="PTHR31069">
    <property type="entry name" value="OLEATE-ACTIVATED TRANSCRIPTION FACTOR 1-RELATED"/>
    <property type="match status" value="1"/>
</dbReference>
<dbReference type="CDD" id="cd00067">
    <property type="entry name" value="GAL4"/>
    <property type="match status" value="1"/>
</dbReference>
<dbReference type="GO" id="GO:0004601">
    <property type="term" value="F:peroxidase activity"/>
    <property type="evidence" value="ECO:0007669"/>
    <property type="project" value="InterPro"/>
</dbReference>
<dbReference type="GO" id="GO:0003677">
    <property type="term" value="F:DNA binding"/>
    <property type="evidence" value="ECO:0007669"/>
    <property type="project" value="UniProtKB-KW"/>
</dbReference>
<evidence type="ECO:0000313" key="9">
    <source>
        <dbReference type="Proteomes" id="UP000319663"/>
    </source>
</evidence>
<name>A0A507QHT6_MONPU</name>
<keyword evidence="1" id="KW-0805">Transcription regulation</keyword>
<keyword evidence="9" id="KW-1185">Reference proteome</keyword>
<dbReference type="InterPro" id="IPR001138">
    <property type="entry name" value="Zn2Cys6_DnaBD"/>
</dbReference>
<evidence type="ECO:0000259" key="7">
    <source>
        <dbReference type="PROSITE" id="PS50873"/>
    </source>
</evidence>
<feature type="domain" description="Plant heme peroxidase family profile" evidence="7">
    <location>
        <begin position="436"/>
        <end position="738"/>
    </location>
</feature>
<evidence type="ECO:0000259" key="6">
    <source>
        <dbReference type="PROSITE" id="PS50048"/>
    </source>
</evidence>
<dbReference type="GO" id="GO:0020037">
    <property type="term" value="F:heme binding"/>
    <property type="evidence" value="ECO:0007669"/>
    <property type="project" value="InterPro"/>
</dbReference>
<keyword evidence="4" id="KW-0539">Nucleus</keyword>
<evidence type="ECO:0000313" key="8">
    <source>
        <dbReference type="EMBL" id="TQB68069.1"/>
    </source>
</evidence>
<dbReference type="PROSITE" id="PS50048">
    <property type="entry name" value="ZN2_CY6_FUNGAL_2"/>
    <property type="match status" value="1"/>
</dbReference>
<evidence type="ECO:0000256" key="3">
    <source>
        <dbReference type="ARBA" id="ARBA00023163"/>
    </source>
</evidence>
<keyword evidence="3" id="KW-0804">Transcription</keyword>
<dbReference type="Proteomes" id="UP000319663">
    <property type="component" value="Unassembled WGS sequence"/>
</dbReference>
<dbReference type="GO" id="GO:0000981">
    <property type="term" value="F:DNA-binding transcription factor activity, RNA polymerase II-specific"/>
    <property type="evidence" value="ECO:0007669"/>
    <property type="project" value="InterPro"/>
</dbReference>
<comment type="caution">
    <text evidence="8">The sequence shown here is derived from an EMBL/GenBank/DDBJ whole genome shotgun (WGS) entry which is preliminary data.</text>
</comment>
<gene>
    <name evidence="8" type="ORF">MPDQ_004059</name>
</gene>
<dbReference type="GO" id="GO:0006979">
    <property type="term" value="P:response to oxidative stress"/>
    <property type="evidence" value="ECO:0007669"/>
    <property type="project" value="InterPro"/>
</dbReference>
<dbReference type="Pfam" id="PF11951">
    <property type="entry name" value="Fungal_trans_2"/>
    <property type="match status" value="1"/>
</dbReference>
<feature type="domain" description="Zn(2)-C6 fungal-type" evidence="6">
    <location>
        <begin position="54"/>
        <end position="83"/>
    </location>
</feature>
<evidence type="ECO:0000256" key="5">
    <source>
        <dbReference type="SAM" id="MobiDB-lite"/>
    </source>
</evidence>
<dbReference type="PANTHER" id="PTHR31069:SF28">
    <property type="entry name" value="ZN(II)2CYS6 TRANSCRIPTION FACTOR (EUROFUNG)"/>
    <property type="match status" value="1"/>
</dbReference>
<dbReference type="InterPro" id="IPR036864">
    <property type="entry name" value="Zn2-C6_fun-type_DNA-bd_sf"/>
</dbReference>
<dbReference type="AlphaFoldDB" id="A0A507QHT6"/>
<evidence type="ECO:0008006" key="10">
    <source>
        <dbReference type="Google" id="ProtNLM"/>
    </source>
</evidence>
<evidence type="ECO:0000256" key="2">
    <source>
        <dbReference type="ARBA" id="ARBA00023125"/>
    </source>
</evidence>
<dbReference type="EMBL" id="VIFY01000257">
    <property type="protein sequence ID" value="TQB68069.1"/>
    <property type="molecule type" value="Genomic_DNA"/>
</dbReference>
<dbReference type="InterPro" id="IPR050675">
    <property type="entry name" value="OAF3"/>
</dbReference>
<dbReference type="PROSITE" id="PS50873">
    <property type="entry name" value="PEROXIDASE_4"/>
    <property type="match status" value="1"/>
</dbReference>
<keyword evidence="2" id="KW-0238">DNA-binding</keyword>
<sequence length="813" mass="89371">MATIETEDTSTNRTEMELSPNMKRPSETQTTQTQVLKPPRKRRRRTVASGAPSDCFTCSKQGEKCDRRRPYCSQCLDHGRGCSGYKMNLTWGMGVASRGKMRGLSLPVLGAEPAGIPPKPQQKAVSRGSKRPPHVQTSLSTAAALLEQSTVASTVPTATTYTAHPVASVASAASAAYPTRQQGFPGSSGLGAPGSACWVPHTPTSTYVSPYQPIAGLGLSSYPCKYQSPYYPLHHQSAQASTGLVPASMEQQHAGSEIQGSQKEALEQRRGYYESDNFAWPFSHSPSYSQLLLARSVGRTPRLKYLISYYVEVIAPVIITFDSPTNPFRTHILRLAEDSEALQEAIASLSASNLRERRNRKTISTGRTLPSRMSCMAHRALTEGASQDNSAAYIPEGIDREVLYHRGMAVKALNADLANPKRRLSDSVLATLLVLCLFHTCDTGIAKFETQFAGVKKLLALRMRGAKTASDELKWFIRMFTWFDTMTAAMNDREALLQDACLDIAAVSDGECPLENIAGCDANLFRLVAQVGRLNLRSQNKPVGTSAPRDMFMPTAPLPPSMLRFSPVASADNTSVSGAVNNYGFSMPSPPICEEAGQHSLAAFWAEWFSLRQKLESWHFDPSVYCHSVTPLSATSSEYLSPPSSPCSRSWIAPENYQDIFHISESFRHSAILYCERLAYPSLPSSHPRFQSIVHLAMQHISAVQSDVYLLWPLFIVGSECVDESHRMAIRNRCCDISNDSGFSNNLSCLELLEKIWAQELDRSSGAPAGLFWNNAMPGGWTPQGQLSVYGRSGFRWHDVMAEKRGDGEYMVV</sequence>
<feature type="region of interest" description="Disordered" evidence="5">
    <location>
        <begin position="1"/>
        <end position="53"/>
    </location>
</feature>
<organism evidence="8 9">
    <name type="scientific">Monascus purpureus</name>
    <name type="common">Red mold</name>
    <name type="synonym">Monascus anka</name>
    <dbReference type="NCBI Taxonomy" id="5098"/>
    <lineage>
        <taxon>Eukaryota</taxon>
        <taxon>Fungi</taxon>
        <taxon>Dikarya</taxon>
        <taxon>Ascomycota</taxon>
        <taxon>Pezizomycotina</taxon>
        <taxon>Eurotiomycetes</taxon>
        <taxon>Eurotiomycetidae</taxon>
        <taxon>Eurotiales</taxon>
        <taxon>Aspergillaceae</taxon>
        <taxon>Monascus</taxon>
    </lineage>
</organism>
<accession>A0A507QHT6</accession>
<dbReference type="SUPFAM" id="SSF57701">
    <property type="entry name" value="Zn2/Cys6 DNA-binding domain"/>
    <property type="match status" value="1"/>
</dbReference>
<feature type="region of interest" description="Disordered" evidence="5">
    <location>
        <begin position="113"/>
        <end position="135"/>
    </location>
</feature>
<dbReference type="InterPro" id="IPR002016">
    <property type="entry name" value="Haem_peroxidase"/>
</dbReference>
<evidence type="ECO:0000256" key="1">
    <source>
        <dbReference type="ARBA" id="ARBA00023015"/>
    </source>
</evidence>
<dbReference type="InterPro" id="IPR021858">
    <property type="entry name" value="Fun_TF"/>
</dbReference>